<accession>A0A6L2M8J8</accession>
<evidence type="ECO:0000313" key="1">
    <source>
        <dbReference type="EMBL" id="GEU70268.1"/>
    </source>
</evidence>
<dbReference type="AlphaFoldDB" id="A0A6L2M8J8"/>
<sequence length="111" mass="12509">MSAITDIRYVLTQKALDAFCDKFHIPGEVHPVLPNRNDTMHERPSRKIGLYTRVDDFACPGYFSWHAAKHVTRDPNPVAANFNAQDYATLVAHPSPFRKFPEAFLIPGTGI</sequence>
<name>A0A6L2M8J8_TANCI</name>
<reference evidence="1" key="1">
    <citation type="journal article" date="2019" name="Sci. Rep.">
        <title>Draft genome of Tanacetum cinerariifolium, the natural source of mosquito coil.</title>
        <authorList>
            <person name="Yamashiro T."/>
            <person name="Shiraishi A."/>
            <person name="Satake H."/>
            <person name="Nakayama K."/>
        </authorList>
    </citation>
    <scope>NUCLEOTIDE SEQUENCE</scope>
</reference>
<proteinExistence type="predicted"/>
<comment type="caution">
    <text evidence="1">The sequence shown here is derived from an EMBL/GenBank/DDBJ whole genome shotgun (WGS) entry which is preliminary data.</text>
</comment>
<organism evidence="1">
    <name type="scientific">Tanacetum cinerariifolium</name>
    <name type="common">Dalmatian daisy</name>
    <name type="synonym">Chrysanthemum cinerariifolium</name>
    <dbReference type="NCBI Taxonomy" id="118510"/>
    <lineage>
        <taxon>Eukaryota</taxon>
        <taxon>Viridiplantae</taxon>
        <taxon>Streptophyta</taxon>
        <taxon>Embryophyta</taxon>
        <taxon>Tracheophyta</taxon>
        <taxon>Spermatophyta</taxon>
        <taxon>Magnoliopsida</taxon>
        <taxon>eudicotyledons</taxon>
        <taxon>Gunneridae</taxon>
        <taxon>Pentapetalae</taxon>
        <taxon>asterids</taxon>
        <taxon>campanulids</taxon>
        <taxon>Asterales</taxon>
        <taxon>Asteraceae</taxon>
        <taxon>Asteroideae</taxon>
        <taxon>Anthemideae</taxon>
        <taxon>Anthemidinae</taxon>
        <taxon>Tanacetum</taxon>
    </lineage>
</organism>
<dbReference type="EMBL" id="BKCJ010006084">
    <property type="protein sequence ID" value="GEU70268.1"/>
    <property type="molecule type" value="Genomic_DNA"/>
</dbReference>
<gene>
    <name evidence="1" type="ORF">Tci_042246</name>
</gene>
<protein>
    <submittedName>
        <fullName evidence="1">Uncharacterized protein</fullName>
    </submittedName>
</protein>